<dbReference type="Gene3D" id="1.25.40.20">
    <property type="entry name" value="Ankyrin repeat-containing domain"/>
    <property type="match status" value="1"/>
</dbReference>
<organism evidence="3 4">
    <name type="scientific">Aspergillus oryzae</name>
    <name type="common">Yellow koji mold</name>
    <dbReference type="NCBI Taxonomy" id="5062"/>
    <lineage>
        <taxon>Eukaryota</taxon>
        <taxon>Fungi</taxon>
        <taxon>Dikarya</taxon>
        <taxon>Ascomycota</taxon>
        <taxon>Pezizomycotina</taxon>
        <taxon>Eurotiomycetes</taxon>
        <taxon>Eurotiomycetidae</taxon>
        <taxon>Eurotiales</taxon>
        <taxon>Aspergillaceae</taxon>
        <taxon>Aspergillus</taxon>
        <taxon>Aspergillus subgen. Circumdati</taxon>
    </lineage>
</organism>
<dbReference type="Proteomes" id="UP001165205">
    <property type="component" value="Unassembled WGS sequence"/>
</dbReference>
<evidence type="ECO:0000313" key="3">
    <source>
        <dbReference type="EMBL" id="GMG34581.1"/>
    </source>
</evidence>
<dbReference type="InterPro" id="IPR010730">
    <property type="entry name" value="HET"/>
</dbReference>
<accession>A0AAN4YW70</accession>
<dbReference type="SMART" id="SM00248">
    <property type="entry name" value="ANK"/>
    <property type="match status" value="2"/>
</dbReference>
<dbReference type="SUPFAM" id="SSF48403">
    <property type="entry name" value="Ankyrin repeat"/>
    <property type="match status" value="1"/>
</dbReference>
<proteinExistence type="predicted"/>
<evidence type="ECO:0000313" key="4">
    <source>
        <dbReference type="Proteomes" id="UP001165205"/>
    </source>
</evidence>
<evidence type="ECO:0000256" key="1">
    <source>
        <dbReference type="PROSITE-ProRule" id="PRU00023"/>
    </source>
</evidence>
<dbReference type="InterPro" id="IPR036770">
    <property type="entry name" value="Ankyrin_rpt-contain_sf"/>
</dbReference>
<comment type="caution">
    <text evidence="3">The sequence shown here is derived from an EMBL/GenBank/DDBJ whole genome shotgun (WGS) entry which is preliminary data.</text>
</comment>
<dbReference type="PANTHER" id="PTHR24148">
    <property type="entry name" value="ANKYRIN REPEAT DOMAIN-CONTAINING PROTEIN 39 HOMOLOG-RELATED"/>
    <property type="match status" value="1"/>
</dbReference>
<protein>
    <submittedName>
        <fullName evidence="3">Unnamed protein product</fullName>
    </submittedName>
</protein>
<name>A0AAN4YW70_ASPOZ</name>
<gene>
    <name evidence="3" type="ORF">Aory04_000992000</name>
</gene>
<feature type="domain" description="Heterokaryon incompatibility" evidence="2">
    <location>
        <begin position="535"/>
        <end position="646"/>
    </location>
</feature>
<dbReference type="EMBL" id="BSYA01000144">
    <property type="protein sequence ID" value="GMG34581.1"/>
    <property type="molecule type" value="Genomic_DNA"/>
</dbReference>
<dbReference type="PANTHER" id="PTHR24148:SF64">
    <property type="entry name" value="HETEROKARYON INCOMPATIBILITY DOMAIN-CONTAINING PROTEIN"/>
    <property type="match status" value="1"/>
</dbReference>
<keyword evidence="1" id="KW-0040">ANK repeat</keyword>
<dbReference type="Pfam" id="PF12796">
    <property type="entry name" value="Ank_2"/>
    <property type="match status" value="1"/>
</dbReference>
<dbReference type="InterPro" id="IPR052895">
    <property type="entry name" value="HetReg/Transcr_Mod"/>
</dbReference>
<dbReference type="AlphaFoldDB" id="A0AAN4YW70"/>
<dbReference type="Pfam" id="PF06985">
    <property type="entry name" value="HET"/>
    <property type="match status" value="1"/>
</dbReference>
<dbReference type="PROSITE" id="PS50088">
    <property type="entry name" value="ANK_REPEAT"/>
    <property type="match status" value="2"/>
</dbReference>
<reference evidence="3" key="1">
    <citation type="submission" date="2023-04" db="EMBL/GenBank/DDBJ databases">
        <title>Aspergillus oryzae NBRC 4228.</title>
        <authorList>
            <person name="Ichikawa N."/>
            <person name="Sato H."/>
            <person name="Tonouchi N."/>
        </authorList>
    </citation>
    <scope>NUCLEOTIDE SEQUENCE</scope>
    <source>
        <strain evidence="3">NBRC 4228</strain>
    </source>
</reference>
<evidence type="ECO:0000259" key="2">
    <source>
        <dbReference type="Pfam" id="PF06985"/>
    </source>
</evidence>
<dbReference type="InterPro" id="IPR002110">
    <property type="entry name" value="Ankyrin_rpt"/>
</dbReference>
<feature type="repeat" description="ANK" evidence="1">
    <location>
        <begin position="459"/>
        <end position="491"/>
    </location>
</feature>
<dbReference type="Pfam" id="PF26639">
    <property type="entry name" value="Het-6_barrel"/>
    <property type="match status" value="1"/>
</dbReference>
<feature type="repeat" description="ANK" evidence="1">
    <location>
        <begin position="426"/>
        <end position="458"/>
    </location>
</feature>
<sequence length="1178" mass="134123">MAEDFTSAPDSTSWTAVLPHVHNAHDCQSPTTQSSHGKTQPPEYCYHVYKFGEPDPACLECLTQELPASDDDEMLTDESDFDGEKPLPFGDTEYFPNENMVDDSESLGTSSCSSISTEVSEYGMEILNENDIEEIKTRILMALPIHDFIEIQPIRSIIESFTQQQLADIVGKFLELDKLRVNQQSLTTYSMIYCHPSPNLMRFIQRHLTKDVPCPGDERATKVLTFDDIDNGFHKKSKSELIELLEETLSAFHASKLYAVLEEQIQALPEEEREQIHTEARRIFGDLDSMSSGEPKNQTSSTISTQCELRDLYEYEPLPTPTSIRLIKVEGKDQDGTVHVRLKTIDLKDAPWYHAVSYTWGNPHTELPHVQATHETYSQKYPPDYREPIVANGKLLHVSRSAYDILVSVPKDAWAKRCNQRNPKNQLRATIHSACMTNKKEYVEELISAGVDIDVQDEYGRTPLCYAARLGKLEFVELLLAAGADLDILDGNENRAIDHARESGVEEIIKCLEEAEKRVKVHGTSRSWPEGPQMWCWVDQICIDQSNLEERASQVSIMDRIYECASYTLIWLGLEDDYTEVAVETIQKLYSAQGDLIHDNEIIPYRHQPKEVYATAEIPYVSLEEWTALATLFLRPYLRRLWVIQENILSDTCLGYCGKFEVPWRAFCTVAQQIYFRQLVLGRVTSTEFIDINSPVVAIESEIVHLTQWKDRLQNGDQASMPKTLSLENLLFETWTFRATDPRDKIFGLYGLLLKAGPVPWKPDYSKSVAQVYAEATKEIIQNANELRMLSAVLDHSLHNIPDLPSWVPDYSVPFCNMMCANYNAAGTLPQQTIQPSSWNELKVSGVKIDTVLQTGNTTSGPKQMSMFFDARWFELALLLPHPYHNGQTRTEALWRTLCADHKKDGSFPAPGAYGALFRNMLCQLTCVKAEETARAAEQDPNIVVLEAALHHIRQILSKPPISTLSLEEIQRTFGNPDTNLSSPDFQTLTHLLYKLHFLGMVEEDPWTPTIDEIEKSYRRTKWQTWEESSALPGDGIEFHVALRSKHGRRRLFVTEKRYLGLGPASMVDGDEVWVIPSAGAAFVLRPVDRGIFRLVGEAYVHGVMDGEVVGECDVKLSIWRILFSIDVEYFLMRLWSPSSNDVSWPFEILVFEAFCCDEWSISPLDFPRWSVEWFEAK</sequence>
<dbReference type="PROSITE" id="PS50297">
    <property type="entry name" value="ANK_REP_REGION"/>
    <property type="match status" value="1"/>
</dbReference>